<dbReference type="InterPro" id="IPR003439">
    <property type="entry name" value="ABC_transporter-like_ATP-bd"/>
</dbReference>
<evidence type="ECO:0000256" key="8">
    <source>
        <dbReference type="ARBA" id="ARBA00023136"/>
    </source>
</evidence>
<keyword evidence="5" id="KW-0547">Nucleotide-binding</keyword>
<keyword evidence="12" id="KW-1185">Reference proteome</keyword>
<dbReference type="RefSeq" id="XP_002733717.1">
    <property type="nucleotide sequence ID" value="XM_002733671.2"/>
</dbReference>
<reference evidence="13" key="1">
    <citation type="submission" date="2025-08" db="UniProtKB">
        <authorList>
            <consortium name="RefSeq"/>
        </authorList>
    </citation>
    <scope>IDENTIFICATION</scope>
    <source>
        <tissue evidence="13">Testes</tissue>
    </source>
</reference>
<dbReference type="Gene3D" id="3.40.50.300">
    <property type="entry name" value="P-loop containing nucleotide triphosphate hydrolases"/>
    <property type="match status" value="1"/>
</dbReference>
<evidence type="ECO:0000256" key="1">
    <source>
        <dbReference type="ARBA" id="ARBA00004141"/>
    </source>
</evidence>
<evidence type="ECO:0000259" key="11">
    <source>
        <dbReference type="PROSITE" id="PS50893"/>
    </source>
</evidence>
<dbReference type="SMART" id="SM00382">
    <property type="entry name" value="AAA"/>
    <property type="match status" value="1"/>
</dbReference>
<dbReference type="PANTHER" id="PTHR48041:SF78">
    <property type="entry name" value="ABC TRANSPORTER EXPRESSED IN TRACHEA, ISOFORM A"/>
    <property type="match status" value="1"/>
</dbReference>
<accession>A0ABM0GNA1</accession>
<feature type="transmembrane region" description="Helical" evidence="10">
    <location>
        <begin position="602"/>
        <end position="620"/>
    </location>
</feature>
<dbReference type="CDD" id="cd03213">
    <property type="entry name" value="ABCG_EPDR"/>
    <property type="match status" value="1"/>
</dbReference>
<evidence type="ECO:0000256" key="7">
    <source>
        <dbReference type="ARBA" id="ARBA00022989"/>
    </source>
</evidence>
<gene>
    <name evidence="13" type="primary">LOC100369762</name>
</gene>
<dbReference type="Pfam" id="PF01061">
    <property type="entry name" value="ABC2_membrane"/>
    <property type="match status" value="1"/>
</dbReference>
<evidence type="ECO:0000256" key="6">
    <source>
        <dbReference type="ARBA" id="ARBA00022840"/>
    </source>
</evidence>
<keyword evidence="6" id="KW-0067">ATP-binding</keyword>
<dbReference type="SUPFAM" id="SSF52540">
    <property type="entry name" value="P-loop containing nucleoside triphosphate hydrolases"/>
    <property type="match status" value="1"/>
</dbReference>
<feature type="compositionally biased region" description="Low complexity" evidence="9">
    <location>
        <begin position="348"/>
        <end position="360"/>
    </location>
</feature>
<organism evidence="12 13">
    <name type="scientific">Saccoglossus kowalevskii</name>
    <name type="common">Acorn worm</name>
    <dbReference type="NCBI Taxonomy" id="10224"/>
    <lineage>
        <taxon>Eukaryota</taxon>
        <taxon>Metazoa</taxon>
        <taxon>Hemichordata</taxon>
        <taxon>Enteropneusta</taxon>
        <taxon>Harrimaniidae</taxon>
        <taxon>Saccoglossus</taxon>
    </lineage>
</organism>
<keyword evidence="8 10" id="KW-0472">Membrane</keyword>
<dbReference type="InterPro" id="IPR050352">
    <property type="entry name" value="ABCG_transporters"/>
</dbReference>
<comment type="similarity">
    <text evidence="2">Belongs to the ABC transporter superfamily. ABCG family. Eye pigment precursor importer (TC 3.A.1.204) subfamily.</text>
</comment>
<dbReference type="InterPro" id="IPR013525">
    <property type="entry name" value="ABC2_TM"/>
</dbReference>
<name>A0ABM0GNA1_SACKO</name>
<comment type="subcellular location">
    <subcellularLocation>
        <location evidence="1">Membrane</location>
        <topology evidence="1">Multi-pass membrane protein</topology>
    </subcellularLocation>
</comment>
<feature type="domain" description="ABC transporter" evidence="11">
    <location>
        <begin position="49"/>
        <end position="302"/>
    </location>
</feature>
<dbReference type="Pfam" id="PF00005">
    <property type="entry name" value="ABC_tran"/>
    <property type="match status" value="1"/>
</dbReference>
<keyword evidence="7 10" id="KW-1133">Transmembrane helix</keyword>
<feature type="transmembrane region" description="Helical" evidence="10">
    <location>
        <begin position="568"/>
        <end position="590"/>
    </location>
</feature>
<feature type="compositionally biased region" description="Polar residues" evidence="9">
    <location>
        <begin position="334"/>
        <end position="345"/>
    </location>
</feature>
<evidence type="ECO:0000256" key="10">
    <source>
        <dbReference type="SAM" id="Phobius"/>
    </source>
</evidence>
<dbReference type="PROSITE" id="PS50893">
    <property type="entry name" value="ABC_TRANSPORTER_2"/>
    <property type="match status" value="1"/>
</dbReference>
<feature type="transmembrane region" description="Helical" evidence="10">
    <location>
        <begin position="652"/>
        <end position="674"/>
    </location>
</feature>
<feature type="transmembrane region" description="Helical" evidence="10">
    <location>
        <begin position="538"/>
        <end position="562"/>
    </location>
</feature>
<evidence type="ECO:0000313" key="12">
    <source>
        <dbReference type="Proteomes" id="UP000694865"/>
    </source>
</evidence>
<dbReference type="PROSITE" id="PS00211">
    <property type="entry name" value="ABC_TRANSPORTER_1"/>
    <property type="match status" value="1"/>
</dbReference>
<dbReference type="InterPro" id="IPR027417">
    <property type="entry name" value="P-loop_NTPase"/>
</dbReference>
<feature type="transmembrane region" description="Helical" evidence="10">
    <location>
        <begin position="460"/>
        <end position="481"/>
    </location>
</feature>
<evidence type="ECO:0000256" key="2">
    <source>
        <dbReference type="ARBA" id="ARBA00005814"/>
    </source>
</evidence>
<feature type="region of interest" description="Disordered" evidence="9">
    <location>
        <begin position="332"/>
        <end position="369"/>
    </location>
</feature>
<dbReference type="PANTHER" id="PTHR48041">
    <property type="entry name" value="ABC TRANSPORTER G FAMILY MEMBER 28"/>
    <property type="match status" value="1"/>
</dbReference>
<evidence type="ECO:0000313" key="13">
    <source>
        <dbReference type="RefSeq" id="XP_002733717.1"/>
    </source>
</evidence>
<dbReference type="InterPro" id="IPR017871">
    <property type="entry name" value="ABC_transporter-like_CS"/>
</dbReference>
<evidence type="ECO:0000256" key="9">
    <source>
        <dbReference type="SAM" id="MobiDB-lite"/>
    </source>
</evidence>
<keyword evidence="4 10" id="KW-0812">Transmembrane</keyword>
<sequence length="682" mass="76499">MAEMSSVMVNLKAGEPPPNGSAVMMKRVESRFFEAQNRSPFTKRPPVKVEFRDLTYTVQEGYLCRKKDQKLILKNIEGKFVSGELSAIMGPSGAGKSSLMNLLAGYKTRSVKGQIYINGKERDLRTFRKMSCYIMQDNHLLPNLSVMEAMMVAANLKLPQKMSSSEKKLAVEEILSLLGLSESTKTRTKNLSGGQMKRLSIALELVNNPPIMFFDEPTSGLDSSSCLQCVSLLKSLARDGRTVICTIHQPSAKLFEMFDKVIIEVSCGEYGNHLPVLVNAVRNGRCEAFHRQYQLQLKAQEIIEVTCGEYGTQLPMLVDAVKDGRCASFDRQYQRQQNRPQSIYDNYTPPTSASPSSPTTPNQPNGILIGSSSAESFESKGTGDPSPSVETDVQVDVKHTFATSSFLQFCILFHRTFLTIIRDQVLTQMRILSHIVIGIMIGLLYLDIGNDGNKAYSNCGSHFFSILFLMFTALMPTILTFPVEMAVFVKEHMNYWYSLKAYYLAKTMADVPFQILFPMIYAAIVYWMTSQPSDAVRFILFLCIITMTALVAQSLGLFIGAASTSEQVATFAGPVTAIPILLFSGFFVSFDTIPPYLQWISYCSYVRYSFEGVLIIIYGMDRGALDCHEEVHCLFPNAEDVLRGLDVEDGKLYIDFIALFGFFIFFRLCGYFVLRYKLKAER</sequence>
<feature type="transmembrane region" description="Helical" evidence="10">
    <location>
        <begin position="431"/>
        <end position="448"/>
    </location>
</feature>
<dbReference type="InterPro" id="IPR003593">
    <property type="entry name" value="AAA+_ATPase"/>
</dbReference>
<protein>
    <submittedName>
        <fullName evidence="13">ATP-binding cassette sub-family G member 1-like</fullName>
    </submittedName>
</protein>
<evidence type="ECO:0000256" key="4">
    <source>
        <dbReference type="ARBA" id="ARBA00022692"/>
    </source>
</evidence>
<dbReference type="Proteomes" id="UP000694865">
    <property type="component" value="Unplaced"/>
</dbReference>
<keyword evidence="3" id="KW-0813">Transport</keyword>
<proteinExistence type="inferred from homology"/>
<evidence type="ECO:0000256" key="5">
    <source>
        <dbReference type="ARBA" id="ARBA00022741"/>
    </source>
</evidence>
<feature type="transmembrane region" description="Helical" evidence="10">
    <location>
        <begin position="501"/>
        <end position="526"/>
    </location>
</feature>
<evidence type="ECO:0000256" key="3">
    <source>
        <dbReference type="ARBA" id="ARBA00022448"/>
    </source>
</evidence>
<dbReference type="GeneID" id="100369762"/>